<organism evidence="2 3">
    <name type="scientific">Trifolium subterraneum</name>
    <name type="common">Subterranean clover</name>
    <dbReference type="NCBI Taxonomy" id="3900"/>
    <lineage>
        <taxon>Eukaryota</taxon>
        <taxon>Viridiplantae</taxon>
        <taxon>Streptophyta</taxon>
        <taxon>Embryophyta</taxon>
        <taxon>Tracheophyta</taxon>
        <taxon>Spermatophyta</taxon>
        <taxon>Magnoliopsida</taxon>
        <taxon>eudicotyledons</taxon>
        <taxon>Gunneridae</taxon>
        <taxon>Pentapetalae</taxon>
        <taxon>rosids</taxon>
        <taxon>fabids</taxon>
        <taxon>Fabales</taxon>
        <taxon>Fabaceae</taxon>
        <taxon>Papilionoideae</taxon>
        <taxon>50 kb inversion clade</taxon>
        <taxon>NPAAA clade</taxon>
        <taxon>Hologalegina</taxon>
        <taxon>IRL clade</taxon>
        <taxon>Trifolieae</taxon>
        <taxon>Trifolium</taxon>
    </lineage>
</organism>
<reference evidence="3" key="1">
    <citation type="journal article" date="2017" name="Front. Plant Sci.">
        <title>Climate Clever Clovers: New Paradigm to Reduce the Environmental Footprint of Ruminants by Breeding Low Methanogenic Forages Utilizing Haplotype Variation.</title>
        <authorList>
            <person name="Kaur P."/>
            <person name="Appels R."/>
            <person name="Bayer P.E."/>
            <person name="Keeble-Gagnere G."/>
            <person name="Wang J."/>
            <person name="Hirakawa H."/>
            <person name="Shirasawa K."/>
            <person name="Vercoe P."/>
            <person name="Stefanova K."/>
            <person name="Durmic Z."/>
            <person name="Nichols P."/>
            <person name="Revell C."/>
            <person name="Isobe S.N."/>
            <person name="Edwards D."/>
            <person name="Erskine W."/>
        </authorList>
    </citation>
    <scope>NUCLEOTIDE SEQUENCE [LARGE SCALE GENOMIC DNA]</scope>
    <source>
        <strain evidence="3">cv. Daliak</strain>
    </source>
</reference>
<keyword evidence="1" id="KW-0812">Transmembrane</keyword>
<dbReference type="Proteomes" id="UP000242715">
    <property type="component" value="Unassembled WGS sequence"/>
</dbReference>
<sequence>MEMEGKYVSTFETRFVLFDLNVEFVFGSEFFFFFAVVSAISVSIWDSNLIFDFDDDDDVWRVDSVFEFVFDPGL</sequence>
<protein>
    <recommendedName>
        <fullName evidence="4">Transmembrane protein</fullName>
    </recommendedName>
</protein>
<evidence type="ECO:0000313" key="3">
    <source>
        <dbReference type="Proteomes" id="UP000242715"/>
    </source>
</evidence>
<keyword evidence="1" id="KW-1133">Transmembrane helix</keyword>
<gene>
    <name evidence="2" type="ORF">TSUD_143520</name>
</gene>
<evidence type="ECO:0000313" key="2">
    <source>
        <dbReference type="EMBL" id="GAU33560.1"/>
    </source>
</evidence>
<dbReference type="EMBL" id="DF973531">
    <property type="protein sequence ID" value="GAU33560.1"/>
    <property type="molecule type" value="Genomic_DNA"/>
</dbReference>
<evidence type="ECO:0008006" key="4">
    <source>
        <dbReference type="Google" id="ProtNLM"/>
    </source>
</evidence>
<keyword evidence="1" id="KW-0472">Membrane</keyword>
<feature type="transmembrane region" description="Helical" evidence="1">
    <location>
        <begin position="24"/>
        <end position="45"/>
    </location>
</feature>
<dbReference type="AlphaFoldDB" id="A0A2Z6NBE2"/>
<accession>A0A2Z6NBE2</accession>
<name>A0A2Z6NBE2_TRISU</name>
<proteinExistence type="predicted"/>
<evidence type="ECO:0000256" key="1">
    <source>
        <dbReference type="SAM" id="Phobius"/>
    </source>
</evidence>
<keyword evidence="3" id="KW-1185">Reference proteome</keyword>